<dbReference type="InterPro" id="IPR007148">
    <property type="entry name" value="SSU_processome_Utp12"/>
</dbReference>
<evidence type="ECO:0000256" key="6">
    <source>
        <dbReference type="PROSITE-ProRule" id="PRU00221"/>
    </source>
</evidence>
<feature type="domain" description="Small-subunit processome Utp12" evidence="8">
    <location>
        <begin position="844"/>
        <end position="945"/>
    </location>
</feature>
<feature type="repeat" description="WD" evidence="6">
    <location>
        <begin position="406"/>
        <end position="446"/>
    </location>
</feature>
<dbReference type="Pfam" id="PF04003">
    <property type="entry name" value="Utp12"/>
    <property type="match status" value="1"/>
</dbReference>
<dbReference type="OrthoDB" id="407922at2759"/>
<evidence type="ECO:0000256" key="4">
    <source>
        <dbReference type="ARBA" id="ARBA00023242"/>
    </source>
</evidence>
<dbReference type="GO" id="GO:0034388">
    <property type="term" value="C:Pwp2p-containing subcomplex of 90S preribosome"/>
    <property type="evidence" value="ECO:0007669"/>
    <property type="project" value="TreeGrafter"/>
</dbReference>
<dbReference type="Proteomes" id="UP000289152">
    <property type="component" value="Unassembled WGS sequence"/>
</dbReference>
<feature type="repeat" description="WD" evidence="6">
    <location>
        <begin position="635"/>
        <end position="676"/>
    </location>
</feature>
<feature type="repeat" description="WD" evidence="6">
    <location>
        <begin position="98"/>
        <end position="131"/>
    </location>
</feature>
<protein>
    <recommendedName>
        <fullName evidence="8">Small-subunit processome Utp12 domain-containing protein</fullName>
    </recommendedName>
</protein>
<dbReference type="PROSITE" id="PS50082">
    <property type="entry name" value="WD_REPEATS_2"/>
    <property type="match status" value="6"/>
</dbReference>
<dbReference type="SUPFAM" id="SSF50978">
    <property type="entry name" value="WD40 repeat-like"/>
    <property type="match status" value="2"/>
</dbReference>
<organism evidence="9 10">
    <name type="scientific">Tremella mesenterica</name>
    <name type="common">Jelly fungus</name>
    <dbReference type="NCBI Taxonomy" id="5217"/>
    <lineage>
        <taxon>Eukaryota</taxon>
        <taxon>Fungi</taxon>
        <taxon>Dikarya</taxon>
        <taxon>Basidiomycota</taxon>
        <taxon>Agaricomycotina</taxon>
        <taxon>Tremellomycetes</taxon>
        <taxon>Tremellales</taxon>
        <taxon>Tremellaceae</taxon>
        <taxon>Tremella</taxon>
    </lineage>
</organism>
<evidence type="ECO:0000313" key="10">
    <source>
        <dbReference type="Proteomes" id="UP000289152"/>
    </source>
</evidence>
<dbReference type="InterPro" id="IPR036322">
    <property type="entry name" value="WD40_repeat_dom_sf"/>
</dbReference>
<gene>
    <name evidence="9" type="ORF">M231_07605</name>
</gene>
<dbReference type="PRINTS" id="PR00320">
    <property type="entry name" value="GPROTEINBRPT"/>
</dbReference>
<dbReference type="GO" id="GO:0032040">
    <property type="term" value="C:small-subunit processome"/>
    <property type="evidence" value="ECO:0007669"/>
    <property type="project" value="TreeGrafter"/>
</dbReference>
<dbReference type="VEuPathDB" id="FungiDB:TREMEDRAFT_72445"/>
<keyword evidence="2 6" id="KW-0853">WD repeat</keyword>
<reference evidence="9 10" key="1">
    <citation type="submission" date="2016-06" db="EMBL/GenBank/DDBJ databases">
        <title>Evolution of pathogenesis and genome organization in the Tremellales.</title>
        <authorList>
            <person name="Cuomo C."/>
            <person name="Litvintseva A."/>
            <person name="Heitman J."/>
            <person name="Chen Y."/>
            <person name="Sun S."/>
            <person name="Springer D."/>
            <person name="Dromer F."/>
            <person name="Young S."/>
            <person name="Zeng Q."/>
            <person name="Chapman S."/>
            <person name="Gujja S."/>
            <person name="Saif S."/>
            <person name="Birren B."/>
        </authorList>
    </citation>
    <scope>NUCLEOTIDE SEQUENCE [LARGE SCALE GENOMIC DNA]</scope>
    <source>
        <strain evidence="9 10">ATCC 28783</strain>
    </source>
</reference>
<dbReference type="PROSITE" id="PS50294">
    <property type="entry name" value="WD_REPEATS_REGION"/>
    <property type="match status" value="5"/>
</dbReference>
<dbReference type="Gene3D" id="2.130.10.10">
    <property type="entry name" value="YVTN repeat-like/Quinoprotein amine dehydrogenase"/>
    <property type="match status" value="3"/>
</dbReference>
<dbReference type="FunCoup" id="A0A4V1M2Z9">
    <property type="interactions" value="840"/>
</dbReference>
<dbReference type="InterPro" id="IPR051570">
    <property type="entry name" value="TBC1_cilium_biogenesis"/>
</dbReference>
<comment type="caution">
    <text evidence="9">The sequence shown here is derived from an EMBL/GenBank/DDBJ whole genome shotgun (WGS) entry which is preliminary data.</text>
</comment>
<dbReference type="SMART" id="SM00320">
    <property type="entry name" value="WD40"/>
    <property type="match status" value="12"/>
</dbReference>
<comment type="similarity">
    <text evidence="5">Belongs to the WD repeat WDR3/UTP12 family.</text>
</comment>
<dbReference type="InterPro" id="IPR020472">
    <property type="entry name" value="WD40_PAC1"/>
</dbReference>
<evidence type="ECO:0000256" key="1">
    <source>
        <dbReference type="ARBA" id="ARBA00004604"/>
    </source>
</evidence>
<feature type="region of interest" description="Disordered" evidence="7">
    <location>
        <begin position="292"/>
        <end position="326"/>
    </location>
</feature>
<dbReference type="InterPro" id="IPR019775">
    <property type="entry name" value="WD40_repeat_CS"/>
</dbReference>
<dbReference type="EMBL" id="SDIL01000156">
    <property type="protein sequence ID" value="RXK35130.1"/>
    <property type="molecule type" value="Genomic_DNA"/>
</dbReference>
<keyword evidence="3" id="KW-0677">Repeat</keyword>
<dbReference type="InParanoid" id="A0A4V1M2Z9"/>
<evidence type="ECO:0000259" key="8">
    <source>
        <dbReference type="Pfam" id="PF04003"/>
    </source>
</evidence>
<evidence type="ECO:0000256" key="2">
    <source>
        <dbReference type="ARBA" id="ARBA00022574"/>
    </source>
</evidence>
<sequence>MVKSYFRHGPTQAFGVITSPTANCAYDGKLAYVPAWEDVLVWDMKLGEMVSMWHSPSLISPITRLLPSPTSNQTFAVAYQDGSIRLWSSSPPTEIVTFNGHRKSPTFLAWDDQGTRLASGGTEGEIVIWDVVGEVGLYRLKGHRGAITGLRFIPSTKGRGSGWLVSCSRDNYLKLWDLSTQHCVQTVVVGRGEVVSLDVIEEKRDRWLVVTGSGDGEAKVWTIEKSDLARGLKTTDGELGTFVKPLCSLPLPSNTQPISQISFHPTLPLLLLQNGERTITVLRIRTEEEVGAKRARRKKREREKGKKKQLPLLASATNKSGLTEKGDDVGEEVKWEEKLTSLCVVRTNAKIRSFAFDEEVGKGGVSVLVQLSNNSLETYTLPLPSSSSRKLKNQSTEPIKTHSLELPGHRQDPRTLCISSDDQVIASASSGTLKLWNSRTTACLRTMECGYALCSTFLPGDRHVVIGTKTGELALYDIAGSTLLESYKVHKGPIWGIQVRPDGRGLVSCSGDHDVKFFDFSFIEEEGQEPSQLPVSTRIKPKRLTLIHTRTLKLTDDILSIRFSPNGKLLAVALLDTTVKLFFTDTLKFFLSLYGHRLPVLSMDISDDNKLLVTCGADKSVKIWGLDFGDCHRSLYAHEESVMSVRWEKGGHMFWSIGKDGLLKYWDGDKFELVQTLRGHQAEIWSLAVSNNSSYVVTSSHDKSIRIWEKTDEPLFLEEEREKELEQMYDTNLVDSLNPRVEKEGGEEVEGVGKQTNESLIDGEKIVEALEVAERERKGLEEWRVENGLSSYSNDPSSITVQSTSVVGDQSKVITDENGEVKNLTEKPTRPTELESANMSGGQYVYKVVKGVKTAGMEDALVGLSFGSAMSLLRYLNEWAKDNIDPILTARIARFILSTHSTQLVVSRDPIIRSIISSLRTNLRKNLTMERDRIGYNLAGLRYLKGKYELESGSTFVDTFEEVEKKGKGGKKRKRVEVRV</sequence>
<dbReference type="GO" id="GO:0030490">
    <property type="term" value="P:maturation of SSU-rRNA"/>
    <property type="evidence" value="ECO:0007669"/>
    <property type="project" value="TreeGrafter"/>
</dbReference>
<evidence type="ECO:0000313" key="9">
    <source>
        <dbReference type="EMBL" id="RXK35130.1"/>
    </source>
</evidence>
<name>A0A4V1M2Z9_TREME</name>
<evidence type="ECO:0000256" key="3">
    <source>
        <dbReference type="ARBA" id="ARBA00022737"/>
    </source>
</evidence>
<dbReference type="FunFam" id="2.130.10.10:FF:000157">
    <property type="entry name" value="WD repeat domain 3"/>
    <property type="match status" value="1"/>
</dbReference>
<dbReference type="PANTHER" id="PTHR19853:SF0">
    <property type="entry name" value="WD REPEAT-CONTAINING PROTEIN 3"/>
    <property type="match status" value="1"/>
</dbReference>
<keyword evidence="4" id="KW-0539">Nucleus</keyword>
<dbReference type="Pfam" id="PF25173">
    <property type="entry name" value="Beta-prop_WDR3_1st"/>
    <property type="match status" value="1"/>
</dbReference>
<feature type="repeat" description="WD" evidence="6">
    <location>
        <begin position="140"/>
        <end position="186"/>
    </location>
</feature>
<dbReference type="InterPro" id="IPR001680">
    <property type="entry name" value="WD40_rpt"/>
</dbReference>
<keyword evidence="10" id="KW-1185">Reference proteome</keyword>
<comment type="subcellular location">
    <subcellularLocation>
        <location evidence="1">Nucleus</location>
        <location evidence="1">Nucleolus</location>
    </subcellularLocation>
</comment>
<feature type="compositionally biased region" description="Basic residues" evidence="7">
    <location>
        <begin position="293"/>
        <end position="309"/>
    </location>
</feature>
<proteinExistence type="inferred from homology"/>
<dbReference type="CDD" id="cd00200">
    <property type="entry name" value="WD40"/>
    <property type="match status" value="1"/>
</dbReference>
<evidence type="ECO:0000256" key="7">
    <source>
        <dbReference type="SAM" id="MobiDB-lite"/>
    </source>
</evidence>
<evidence type="ECO:0000256" key="5">
    <source>
        <dbReference type="ARBA" id="ARBA00038229"/>
    </source>
</evidence>
<dbReference type="STRING" id="5217.A0A4V1M2Z9"/>
<dbReference type="PANTHER" id="PTHR19853">
    <property type="entry name" value="WD REPEAT CONTAINING PROTEIN 3 WDR3"/>
    <property type="match status" value="1"/>
</dbReference>
<dbReference type="InterPro" id="IPR015943">
    <property type="entry name" value="WD40/YVTN_repeat-like_dom_sf"/>
</dbReference>
<dbReference type="FunFam" id="2.130.10.10:FF:000178">
    <property type="entry name" value="WD repeat domain 3"/>
    <property type="match status" value="1"/>
</dbReference>
<accession>A0A4V1M2Z9</accession>
<dbReference type="AlphaFoldDB" id="A0A4V1M2Z9"/>
<dbReference type="PROSITE" id="PS00678">
    <property type="entry name" value="WD_REPEATS_1"/>
    <property type="match status" value="1"/>
</dbReference>
<feature type="repeat" description="WD" evidence="6">
    <location>
        <begin position="677"/>
        <end position="709"/>
    </location>
</feature>
<dbReference type="Pfam" id="PF25172">
    <property type="entry name" value="Beta-prop_WDR3_2nd"/>
    <property type="match status" value="1"/>
</dbReference>
<dbReference type="GO" id="GO:0030515">
    <property type="term" value="F:snoRNA binding"/>
    <property type="evidence" value="ECO:0007669"/>
    <property type="project" value="TreeGrafter"/>
</dbReference>
<feature type="repeat" description="WD" evidence="6">
    <location>
        <begin position="593"/>
        <end position="634"/>
    </location>
</feature>